<name>A0A0K0X309_MYCGD</name>
<dbReference type="EMBL" id="CP012150">
    <property type="protein sequence ID" value="AKS31678.1"/>
    <property type="molecule type" value="Genomic_DNA"/>
</dbReference>
<evidence type="ECO:0000256" key="1">
    <source>
        <dbReference type="ARBA" id="ARBA00022491"/>
    </source>
</evidence>
<gene>
    <name evidence="7" type="ORF">AFA91_07075</name>
</gene>
<dbReference type="PATRIC" id="fig|134601.6.peg.1466"/>
<dbReference type="RefSeq" id="WP_049744091.1">
    <property type="nucleotide sequence ID" value="NZ_CP012150.1"/>
</dbReference>
<dbReference type="KEGG" id="mgo:AFA91_07075"/>
<dbReference type="InterPro" id="IPR016181">
    <property type="entry name" value="Acyl_CoA_acyltransferase"/>
</dbReference>
<dbReference type="PANTHER" id="PTHR36449:SF1">
    <property type="entry name" value="ACETYLTRANSFERASE"/>
    <property type="match status" value="1"/>
</dbReference>
<evidence type="ECO:0000256" key="3">
    <source>
        <dbReference type="ARBA" id="ARBA00022679"/>
    </source>
</evidence>
<keyword evidence="1" id="KW-0678">Repressor</keyword>
<dbReference type="Pfam" id="PF13508">
    <property type="entry name" value="Acetyltransf_7"/>
    <property type="match status" value="1"/>
</dbReference>
<dbReference type="InterPro" id="IPR000182">
    <property type="entry name" value="GNAT_dom"/>
</dbReference>
<reference evidence="7 8" key="1">
    <citation type="submission" date="2015-07" db="EMBL/GenBank/DDBJ databases">
        <title>Complete genome sequence of Mycobacterium goodii X7B, a facultative thermophilic biodesulfurizing bacterium.</title>
        <authorList>
            <person name="Yu B."/>
            <person name="Li F."/>
            <person name="Xu P."/>
        </authorList>
    </citation>
    <scope>NUCLEOTIDE SEQUENCE [LARGE SCALE GENOMIC DNA]</scope>
    <source>
        <strain evidence="7 8">X7B</strain>
    </source>
</reference>
<dbReference type="Gene3D" id="3.40.630.30">
    <property type="match status" value="1"/>
</dbReference>
<dbReference type="AlphaFoldDB" id="A0A0K0X309"/>
<dbReference type="Proteomes" id="UP000062255">
    <property type="component" value="Chromosome"/>
</dbReference>
<sequence>MSGFGAPRPIGEHDVVADFDSGEPTLDEYLRGRALANHVEGASRCFVTCRDGRVVGFYALASAAVERAGTSGRVRRNMPDPVPVILLSRLAIDRKEQGQGLGAALLRDAITRAVPAAEIIGVRALLVHALHEQARAFYAHFDFEPSPTDPLHLLLLIKDARALLDLPQK</sequence>
<dbReference type="OrthoDB" id="9799147at2"/>
<keyword evidence="4" id="KW-0012">Acyltransferase</keyword>
<dbReference type="CDD" id="cd04301">
    <property type="entry name" value="NAT_SF"/>
    <property type="match status" value="1"/>
</dbReference>
<dbReference type="SUPFAM" id="SSF55729">
    <property type="entry name" value="Acyl-CoA N-acyltransferases (Nat)"/>
    <property type="match status" value="1"/>
</dbReference>
<protein>
    <submittedName>
        <fullName evidence="7">GCN5 family acetyltransferase</fullName>
    </submittedName>
</protein>
<dbReference type="PANTHER" id="PTHR36449">
    <property type="entry name" value="ACETYLTRANSFERASE-RELATED"/>
    <property type="match status" value="1"/>
</dbReference>
<dbReference type="PROSITE" id="PS51186">
    <property type="entry name" value="GNAT"/>
    <property type="match status" value="1"/>
</dbReference>
<dbReference type="STRING" id="134601.AFA91_07075"/>
<evidence type="ECO:0000313" key="7">
    <source>
        <dbReference type="EMBL" id="AKS31678.1"/>
    </source>
</evidence>
<evidence type="ECO:0000259" key="6">
    <source>
        <dbReference type="PROSITE" id="PS51186"/>
    </source>
</evidence>
<evidence type="ECO:0000256" key="5">
    <source>
        <dbReference type="ARBA" id="ARBA00049880"/>
    </source>
</evidence>
<feature type="domain" description="N-acetyltransferase" evidence="6">
    <location>
        <begin position="5"/>
        <end position="161"/>
    </location>
</feature>
<comment type="catalytic activity">
    <reaction evidence="5">
        <text>glycyl-tRNA(Gly) + acetyl-CoA = N-acetylglycyl-tRNA(Gly) + CoA + H(+)</text>
        <dbReference type="Rhea" id="RHEA:81867"/>
        <dbReference type="Rhea" id="RHEA-COMP:9683"/>
        <dbReference type="Rhea" id="RHEA-COMP:19766"/>
        <dbReference type="ChEBI" id="CHEBI:15378"/>
        <dbReference type="ChEBI" id="CHEBI:57287"/>
        <dbReference type="ChEBI" id="CHEBI:57288"/>
        <dbReference type="ChEBI" id="CHEBI:78522"/>
        <dbReference type="ChEBI" id="CHEBI:232036"/>
    </reaction>
</comment>
<accession>A0A0K0X309</accession>
<evidence type="ECO:0000313" key="8">
    <source>
        <dbReference type="Proteomes" id="UP000062255"/>
    </source>
</evidence>
<keyword evidence="2" id="KW-1277">Toxin-antitoxin system</keyword>
<proteinExistence type="predicted"/>
<organism evidence="7 8">
    <name type="scientific">Mycolicibacterium goodii</name>
    <name type="common">Mycobacterium goodii</name>
    <dbReference type="NCBI Taxonomy" id="134601"/>
    <lineage>
        <taxon>Bacteria</taxon>
        <taxon>Bacillati</taxon>
        <taxon>Actinomycetota</taxon>
        <taxon>Actinomycetes</taxon>
        <taxon>Mycobacteriales</taxon>
        <taxon>Mycobacteriaceae</taxon>
        <taxon>Mycolicibacterium</taxon>
    </lineage>
</organism>
<keyword evidence="3 7" id="KW-0808">Transferase</keyword>
<dbReference type="GO" id="GO:0016747">
    <property type="term" value="F:acyltransferase activity, transferring groups other than amino-acyl groups"/>
    <property type="evidence" value="ECO:0007669"/>
    <property type="project" value="InterPro"/>
</dbReference>
<evidence type="ECO:0000256" key="2">
    <source>
        <dbReference type="ARBA" id="ARBA00022649"/>
    </source>
</evidence>
<evidence type="ECO:0000256" key="4">
    <source>
        <dbReference type="ARBA" id="ARBA00023315"/>
    </source>
</evidence>